<dbReference type="AlphaFoldDB" id="A0A915CPA7"/>
<dbReference type="InterPro" id="IPR043502">
    <property type="entry name" value="DNA/RNA_pol_sf"/>
</dbReference>
<reference evidence="2" key="1">
    <citation type="submission" date="2022-11" db="UniProtKB">
        <authorList>
            <consortium name="WormBaseParasite"/>
        </authorList>
    </citation>
    <scope>IDENTIFICATION</scope>
</reference>
<dbReference type="WBParaSite" id="jg11147">
    <property type="protein sequence ID" value="jg11147"/>
    <property type="gene ID" value="jg11147"/>
</dbReference>
<name>A0A915CPA7_9BILA</name>
<dbReference type="Proteomes" id="UP000887574">
    <property type="component" value="Unplaced"/>
</dbReference>
<evidence type="ECO:0000313" key="1">
    <source>
        <dbReference type="Proteomes" id="UP000887574"/>
    </source>
</evidence>
<sequence length="209" mass="23859">MEKCSFFQDSIKYLGQNIDKNGRRPDPKKIEAVVKMPPPTNVPTLRSYLGMVNFYQPYVSDLRKSLSVLLKAVDLALKCIRDHKLEKRFEVEMRHVTITAACTVLCERGFERCLRDAAEIQKLKVKEMMEIRSELAVEKTQTVADKTRILLLLLVLLRLSWKSMRSWDVTKNVVDTSKNLASAIYAAKRDGASLSGDEFKRFKAAGSKE</sequence>
<dbReference type="PANTHER" id="PTHR37984">
    <property type="entry name" value="PROTEIN CBG26694"/>
    <property type="match status" value="1"/>
</dbReference>
<dbReference type="SUPFAM" id="SSF56672">
    <property type="entry name" value="DNA/RNA polymerases"/>
    <property type="match status" value="1"/>
</dbReference>
<protein>
    <submittedName>
        <fullName evidence="2">Uncharacterized protein</fullName>
    </submittedName>
</protein>
<organism evidence="1 2">
    <name type="scientific">Ditylenchus dipsaci</name>
    <dbReference type="NCBI Taxonomy" id="166011"/>
    <lineage>
        <taxon>Eukaryota</taxon>
        <taxon>Metazoa</taxon>
        <taxon>Ecdysozoa</taxon>
        <taxon>Nematoda</taxon>
        <taxon>Chromadorea</taxon>
        <taxon>Rhabditida</taxon>
        <taxon>Tylenchina</taxon>
        <taxon>Tylenchomorpha</taxon>
        <taxon>Sphaerularioidea</taxon>
        <taxon>Anguinidae</taxon>
        <taxon>Anguininae</taxon>
        <taxon>Ditylenchus</taxon>
    </lineage>
</organism>
<dbReference type="Gene3D" id="3.30.70.270">
    <property type="match status" value="1"/>
</dbReference>
<evidence type="ECO:0000313" key="2">
    <source>
        <dbReference type="WBParaSite" id="jg11147"/>
    </source>
</evidence>
<dbReference type="InterPro" id="IPR050951">
    <property type="entry name" value="Retrovirus_Pol_polyprotein"/>
</dbReference>
<keyword evidence="1" id="KW-1185">Reference proteome</keyword>
<dbReference type="InterPro" id="IPR043128">
    <property type="entry name" value="Rev_trsase/Diguanyl_cyclase"/>
</dbReference>
<proteinExistence type="predicted"/>
<accession>A0A915CPA7</accession>
<dbReference type="PANTHER" id="PTHR37984:SF5">
    <property type="entry name" value="PROTEIN NYNRIN-LIKE"/>
    <property type="match status" value="1"/>
</dbReference>